<reference evidence="1" key="1">
    <citation type="submission" date="2023-03" db="EMBL/GenBank/DDBJ databases">
        <title>Massive genome expansion in bonnet fungi (Mycena s.s.) driven by repeated elements and novel gene families across ecological guilds.</title>
        <authorList>
            <consortium name="Lawrence Berkeley National Laboratory"/>
            <person name="Harder C.B."/>
            <person name="Miyauchi S."/>
            <person name="Viragh M."/>
            <person name="Kuo A."/>
            <person name="Thoen E."/>
            <person name="Andreopoulos B."/>
            <person name="Lu D."/>
            <person name="Skrede I."/>
            <person name="Drula E."/>
            <person name="Henrissat B."/>
            <person name="Morin E."/>
            <person name="Kohler A."/>
            <person name="Barry K."/>
            <person name="LaButti K."/>
            <person name="Morin E."/>
            <person name="Salamov A."/>
            <person name="Lipzen A."/>
            <person name="Mereny Z."/>
            <person name="Hegedus B."/>
            <person name="Baldrian P."/>
            <person name="Stursova M."/>
            <person name="Weitz H."/>
            <person name="Taylor A."/>
            <person name="Grigoriev I.V."/>
            <person name="Nagy L.G."/>
            <person name="Martin F."/>
            <person name="Kauserud H."/>
        </authorList>
    </citation>
    <scope>NUCLEOTIDE SEQUENCE</scope>
    <source>
        <strain evidence="1">CBHHK182m</strain>
    </source>
</reference>
<gene>
    <name evidence="1" type="ORF">B0H16DRAFT_1308371</name>
</gene>
<proteinExistence type="predicted"/>
<organism evidence="1 2">
    <name type="scientific">Mycena metata</name>
    <dbReference type="NCBI Taxonomy" id="1033252"/>
    <lineage>
        <taxon>Eukaryota</taxon>
        <taxon>Fungi</taxon>
        <taxon>Dikarya</taxon>
        <taxon>Basidiomycota</taxon>
        <taxon>Agaricomycotina</taxon>
        <taxon>Agaricomycetes</taxon>
        <taxon>Agaricomycetidae</taxon>
        <taxon>Agaricales</taxon>
        <taxon>Marasmiineae</taxon>
        <taxon>Mycenaceae</taxon>
        <taxon>Mycena</taxon>
    </lineage>
</organism>
<protein>
    <submittedName>
        <fullName evidence="1">Uncharacterized protein</fullName>
    </submittedName>
</protein>
<dbReference type="AlphaFoldDB" id="A0AAD7JP90"/>
<comment type="caution">
    <text evidence="1">The sequence shown here is derived from an EMBL/GenBank/DDBJ whole genome shotgun (WGS) entry which is preliminary data.</text>
</comment>
<evidence type="ECO:0000313" key="2">
    <source>
        <dbReference type="Proteomes" id="UP001215598"/>
    </source>
</evidence>
<name>A0AAD7JP90_9AGAR</name>
<sequence length="74" mass="8329">ITKIKYHLLAHVDDDTVGFGPLVRVATEIYECFNAIFRYCSILSNHLAPSRDIAIQLGDQEGLKHRLTGGWWSG</sequence>
<evidence type="ECO:0000313" key="1">
    <source>
        <dbReference type="EMBL" id="KAJ7767678.1"/>
    </source>
</evidence>
<keyword evidence="2" id="KW-1185">Reference proteome</keyword>
<feature type="non-terminal residue" evidence="1">
    <location>
        <position position="1"/>
    </location>
</feature>
<accession>A0AAD7JP90</accession>
<dbReference type="Proteomes" id="UP001215598">
    <property type="component" value="Unassembled WGS sequence"/>
</dbReference>
<dbReference type="EMBL" id="JARKIB010000021">
    <property type="protein sequence ID" value="KAJ7767678.1"/>
    <property type="molecule type" value="Genomic_DNA"/>
</dbReference>